<evidence type="ECO:0000313" key="3">
    <source>
        <dbReference type="Proteomes" id="UP000182412"/>
    </source>
</evidence>
<dbReference type="InterPro" id="IPR006056">
    <property type="entry name" value="RidA"/>
</dbReference>
<dbReference type="NCBIfam" id="TIGR00004">
    <property type="entry name" value="Rid family detoxifying hydrolase"/>
    <property type="match status" value="1"/>
</dbReference>
<evidence type="ECO:0000313" key="2">
    <source>
        <dbReference type="EMBL" id="SDP78304.1"/>
    </source>
</evidence>
<dbReference type="OrthoDB" id="9803101at2"/>
<gene>
    <name evidence="2" type="ORF">SAMN05216366_1575</name>
</gene>
<reference evidence="2 3" key="1">
    <citation type="submission" date="2016-10" db="EMBL/GenBank/DDBJ databases">
        <authorList>
            <person name="de Groot N.N."/>
        </authorList>
    </citation>
    <scope>NUCLEOTIDE SEQUENCE [LARGE SCALE GENOMIC DNA]</scope>
    <source>
        <strain evidence="2 3">S137</strain>
    </source>
</reference>
<dbReference type="PROSITE" id="PS01094">
    <property type="entry name" value="UPF0076"/>
    <property type="match status" value="1"/>
</dbReference>
<accession>A0A1H0VJ01</accession>
<protein>
    <submittedName>
        <fullName evidence="2">Reactive intermediate/imine deaminase</fullName>
    </submittedName>
</protein>
<dbReference type="Proteomes" id="UP000182412">
    <property type="component" value="Unassembled WGS sequence"/>
</dbReference>
<dbReference type="FunFam" id="3.30.1330.40:FF:000001">
    <property type="entry name" value="L-PSP family endoribonuclease"/>
    <property type="match status" value="1"/>
</dbReference>
<name>A0A1H0VJ01_SELRU</name>
<organism evidence="2 3">
    <name type="scientific">Selenomonas ruminantium</name>
    <dbReference type="NCBI Taxonomy" id="971"/>
    <lineage>
        <taxon>Bacteria</taxon>
        <taxon>Bacillati</taxon>
        <taxon>Bacillota</taxon>
        <taxon>Negativicutes</taxon>
        <taxon>Selenomonadales</taxon>
        <taxon>Selenomonadaceae</taxon>
        <taxon>Selenomonas</taxon>
    </lineage>
</organism>
<evidence type="ECO:0000256" key="1">
    <source>
        <dbReference type="ARBA" id="ARBA00010552"/>
    </source>
</evidence>
<dbReference type="AlphaFoldDB" id="A0A1H0VJ01"/>
<dbReference type="PANTHER" id="PTHR11803">
    <property type="entry name" value="2-IMINOBUTANOATE/2-IMINOPROPANOATE DEAMINASE RIDA"/>
    <property type="match status" value="1"/>
</dbReference>
<dbReference type="CDD" id="cd00448">
    <property type="entry name" value="YjgF_YER057c_UK114_family"/>
    <property type="match status" value="1"/>
</dbReference>
<proteinExistence type="inferred from homology"/>
<dbReference type="GO" id="GO:0005829">
    <property type="term" value="C:cytosol"/>
    <property type="evidence" value="ECO:0007669"/>
    <property type="project" value="TreeGrafter"/>
</dbReference>
<dbReference type="InterPro" id="IPR035959">
    <property type="entry name" value="RutC-like_sf"/>
</dbReference>
<dbReference type="RefSeq" id="WP_074573631.1">
    <property type="nucleotide sequence ID" value="NZ_FNJQ01000057.1"/>
</dbReference>
<dbReference type="GO" id="GO:0019239">
    <property type="term" value="F:deaminase activity"/>
    <property type="evidence" value="ECO:0007669"/>
    <property type="project" value="TreeGrafter"/>
</dbReference>
<dbReference type="Gene3D" id="3.30.1330.40">
    <property type="entry name" value="RutC-like"/>
    <property type="match status" value="1"/>
</dbReference>
<dbReference type="EMBL" id="FNJQ01000057">
    <property type="protein sequence ID" value="SDP78304.1"/>
    <property type="molecule type" value="Genomic_DNA"/>
</dbReference>
<dbReference type="Pfam" id="PF01042">
    <property type="entry name" value="Ribonuc_L-PSP"/>
    <property type="match status" value="1"/>
</dbReference>
<dbReference type="InterPro" id="IPR019897">
    <property type="entry name" value="RidA_CS"/>
</dbReference>
<dbReference type="SUPFAM" id="SSF55298">
    <property type="entry name" value="YjgF-like"/>
    <property type="match status" value="1"/>
</dbReference>
<sequence length="129" mass="13720">MKKVQPMDVKANGHYSPGVAAGGMLYISGQLPMDPVTGQVVQGDAGVQAERSLLNLDKVLIAAGLSRDAVVSVHVYISDIAYWDIVNEAYARFFGGHKPARVIVPAGKLHHGALVEIEAIAECRGLNID</sequence>
<dbReference type="PANTHER" id="PTHR11803:SF58">
    <property type="entry name" value="PROTEIN HMF1-RELATED"/>
    <property type="match status" value="1"/>
</dbReference>
<dbReference type="InterPro" id="IPR006175">
    <property type="entry name" value="YjgF/YER057c/UK114"/>
</dbReference>
<comment type="similarity">
    <text evidence="1">Belongs to the RutC family.</text>
</comment>